<reference evidence="3" key="1">
    <citation type="journal article" date="2019" name="Int. J. Syst. Evol. Microbiol.">
        <title>The Global Catalogue of Microorganisms (GCM) 10K type strain sequencing project: providing services to taxonomists for standard genome sequencing and annotation.</title>
        <authorList>
            <consortium name="The Broad Institute Genomics Platform"/>
            <consortium name="The Broad Institute Genome Sequencing Center for Infectious Disease"/>
            <person name="Wu L."/>
            <person name="Ma J."/>
        </authorList>
    </citation>
    <scope>NUCLEOTIDE SEQUENCE [LARGE SCALE GENOMIC DNA]</scope>
    <source>
        <strain evidence="3">JCM 17386</strain>
    </source>
</reference>
<sequence length="636" mass="74240">MEIIYLFIKNFNSLKNQGINFGSEYKFDFNTETSTLTTVKNELYIPYFYNYNTNETTVLNLSTIIGKNGTGKSSILEFITKNFTAGQNLHDECIVVYKTSNIYNLITTQEINYDKNIIKNIEVLKNKEFDDDKLSEFLNLGYNFRGFPQTDFIYFSNIFDGTPSENINGLHNISTNCLIFEDHNFARLQKTILPNNANQIGVHLIEDIFRQVRFITDEISKDKLSFKLPETLDISLNTEYLLNDKVFDNNDKIQKTFLSFKRNFENDYNYGTLNTLDTTVNKFVSYVLLNLIKELLSISSSLSEMEYSFNFEYSSDFHLSSEKIPFRSYPFRNAVQLFFEAVEKKISKNKVIIDLANSILLNTKEFVNLILENESELKQVYYNNENGPTLAINVENKNLLDNFFSLYLKTFSVNPYLKFIWRKLSSGEKALLNIYSRFFSLSDQHKFGNKLADNIIILIDEGDVYLHPSWQKKFVKNILEYLPIIFKSQNNRKRNLQIIFTTNSPIPASDVLNYNTVFLDKVVIEKNGNIEFKVIVKDSLNDQKENFAANIHTLLSDSFFVKNGLIGEFASSKLNQIIDKLTKRSELNNQDRENMRRLIHQIGEPILKHKLLQMYNDRFNMEIHERLDKIEKKLGL</sequence>
<dbReference type="EMBL" id="BAABAO010000017">
    <property type="protein sequence ID" value="GAA4142061.1"/>
    <property type="molecule type" value="Genomic_DNA"/>
</dbReference>
<gene>
    <name evidence="2" type="ORF">GCM10022250_44200</name>
</gene>
<dbReference type="PANTHER" id="PTHR32182">
    <property type="entry name" value="DNA REPLICATION AND REPAIR PROTEIN RECF"/>
    <property type="match status" value="1"/>
</dbReference>
<evidence type="ECO:0000313" key="3">
    <source>
        <dbReference type="Proteomes" id="UP001501333"/>
    </source>
</evidence>
<dbReference type="SUPFAM" id="SSF52540">
    <property type="entry name" value="P-loop containing nucleoside triphosphate hydrolases"/>
    <property type="match status" value="1"/>
</dbReference>
<comment type="caution">
    <text evidence="2">The sequence shown here is derived from an EMBL/GenBank/DDBJ whole genome shotgun (WGS) entry which is preliminary data.</text>
</comment>
<name>A0ABP7YVR3_9FLAO</name>
<dbReference type="PANTHER" id="PTHR32182:SF23">
    <property type="entry name" value="ATP BINDING PROTEIN"/>
    <property type="match status" value="1"/>
</dbReference>
<dbReference type="Pfam" id="PF13304">
    <property type="entry name" value="AAA_21"/>
    <property type="match status" value="1"/>
</dbReference>
<dbReference type="Gene3D" id="3.40.50.300">
    <property type="entry name" value="P-loop containing nucleotide triphosphate hydrolases"/>
    <property type="match status" value="1"/>
</dbReference>
<accession>A0ABP7YVR3</accession>
<dbReference type="RefSeq" id="WP_229355312.1">
    <property type="nucleotide sequence ID" value="NZ_BAABAO010000017.1"/>
</dbReference>
<keyword evidence="3" id="KW-1185">Reference proteome</keyword>
<evidence type="ECO:0000259" key="1">
    <source>
        <dbReference type="Pfam" id="PF13304"/>
    </source>
</evidence>
<dbReference type="InterPro" id="IPR003959">
    <property type="entry name" value="ATPase_AAA_core"/>
</dbReference>
<protein>
    <submittedName>
        <fullName evidence="2">AAA family ATPase</fullName>
    </submittedName>
</protein>
<feature type="domain" description="ATPase AAA-type core" evidence="1">
    <location>
        <begin position="63"/>
        <end position="505"/>
    </location>
</feature>
<organism evidence="2 3">
    <name type="scientific">Flavobacterium chungbukense</name>
    <dbReference type="NCBI Taxonomy" id="877464"/>
    <lineage>
        <taxon>Bacteria</taxon>
        <taxon>Pseudomonadati</taxon>
        <taxon>Bacteroidota</taxon>
        <taxon>Flavobacteriia</taxon>
        <taxon>Flavobacteriales</taxon>
        <taxon>Flavobacteriaceae</taxon>
        <taxon>Flavobacterium</taxon>
    </lineage>
</organism>
<dbReference type="InterPro" id="IPR027417">
    <property type="entry name" value="P-loop_NTPase"/>
</dbReference>
<proteinExistence type="predicted"/>
<evidence type="ECO:0000313" key="2">
    <source>
        <dbReference type="EMBL" id="GAA4142061.1"/>
    </source>
</evidence>
<dbReference type="Proteomes" id="UP001501333">
    <property type="component" value="Unassembled WGS sequence"/>
</dbReference>